<evidence type="ECO:0000259" key="1">
    <source>
        <dbReference type="Pfam" id="PF12146"/>
    </source>
</evidence>
<dbReference type="PANTHER" id="PTHR42886">
    <property type="entry name" value="RE40534P-RELATED"/>
    <property type="match status" value="1"/>
</dbReference>
<evidence type="ECO:0000313" key="2">
    <source>
        <dbReference type="EMBL" id="KAK9947981.1"/>
    </source>
</evidence>
<comment type="caution">
    <text evidence="2">The sequence shown here is derived from an EMBL/GenBank/DDBJ whole genome shotgun (WGS) entry which is preliminary data.</text>
</comment>
<dbReference type="AlphaFoldDB" id="A0AAW1YI04"/>
<sequence length="271" mass="29994">MAPAAQNSGNLVVAFVNCMVSVNQPEKIIITNRHGEKLVGLLHETGSRELVILCHGARSHKGDNIMTKLALALENEGISVFRFDFAGNGESEGTFQFGHYWREVDDLHDVIQHFSGTNHTVSAILGPHVHHKLTSHQPDLSSLASGKFNYCFDIGYHCIENTILLHNVAAGGDEVLLYASKYGDVRTVVNVSGRYDLNGGLELRLGKNFMEVIKKQGYMDIKDKTGSFDCRVTEESLLDRMSTNMHESCLKIDKDCRVLTAAIEQDKTSSN</sequence>
<dbReference type="GO" id="GO:0005829">
    <property type="term" value="C:cytosol"/>
    <property type="evidence" value="ECO:0007669"/>
    <property type="project" value="TreeGrafter"/>
</dbReference>
<gene>
    <name evidence="2" type="ORF">M0R45_003573</name>
</gene>
<protein>
    <recommendedName>
        <fullName evidence="1">Serine aminopeptidase S33 domain-containing protein</fullName>
    </recommendedName>
</protein>
<dbReference type="InterPro" id="IPR029058">
    <property type="entry name" value="AB_hydrolase_fold"/>
</dbReference>
<accession>A0AAW1YI04</accession>
<keyword evidence="3" id="KW-1185">Reference proteome</keyword>
<evidence type="ECO:0000313" key="3">
    <source>
        <dbReference type="Proteomes" id="UP001457282"/>
    </source>
</evidence>
<dbReference type="SUPFAM" id="SSF53474">
    <property type="entry name" value="alpha/beta-Hydrolases"/>
    <property type="match status" value="1"/>
</dbReference>
<name>A0AAW1YI04_RUBAR</name>
<reference evidence="2 3" key="1">
    <citation type="journal article" date="2023" name="G3 (Bethesda)">
        <title>A chromosome-length genome assembly and annotation of blackberry (Rubus argutus, cv. 'Hillquist').</title>
        <authorList>
            <person name="Bruna T."/>
            <person name="Aryal R."/>
            <person name="Dudchenko O."/>
            <person name="Sargent D.J."/>
            <person name="Mead D."/>
            <person name="Buti M."/>
            <person name="Cavallini A."/>
            <person name="Hytonen T."/>
            <person name="Andres J."/>
            <person name="Pham M."/>
            <person name="Weisz D."/>
            <person name="Mascagni F."/>
            <person name="Usai G."/>
            <person name="Natali L."/>
            <person name="Bassil N."/>
            <person name="Fernandez G.E."/>
            <person name="Lomsadze A."/>
            <person name="Armour M."/>
            <person name="Olukolu B."/>
            <person name="Poorten T."/>
            <person name="Britton C."/>
            <person name="Davik J."/>
            <person name="Ashrafi H."/>
            <person name="Aiden E.L."/>
            <person name="Borodovsky M."/>
            <person name="Worthington M."/>
        </authorList>
    </citation>
    <scope>NUCLEOTIDE SEQUENCE [LARGE SCALE GENOMIC DNA]</scope>
    <source>
        <strain evidence="2">PI 553951</strain>
    </source>
</reference>
<dbReference type="Proteomes" id="UP001457282">
    <property type="component" value="Unassembled WGS sequence"/>
</dbReference>
<dbReference type="Pfam" id="PF12146">
    <property type="entry name" value="Hydrolase_4"/>
    <property type="match status" value="1"/>
</dbReference>
<feature type="domain" description="Serine aminopeptidase S33" evidence="1">
    <location>
        <begin position="48"/>
        <end position="121"/>
    </location>
</feature>
<dbReference type="Gene3D" id="3.40.50.1820">
    <property type="entry name" value="alpha/beta hydrolase"/>
    <property type="match status" value="1"/>
</dbReference>
<dbReference type="EMBL" id="JBEDUW010000001">
    <property type="protein sequence ID" value="KAK9947981.1"/>
    <property type="molecule type" value="Genomic_DNA"/>
</dbReference>
<dbReference type="PANTHER" id="PTHR42886:SF53">
    <property type="entry name" value="ALPHA_BETA-HYDROLASES SUPERFAMILY PROTEIN"/>
    <property type="match status" value="1"/>
</dbReference>
<organism evidence="2 3">
    <name type="scientific">Rubus argutus</name>
    <name type="common">Southern blackberry</name>
    <dbReference type="NCBI Taxonomy" id="59490"/>
    <lineage>
        <taxon>Eukaryota</taxon>
        <taxon>Viridiplantae</taxon>
        <taxon>Streptophyta</taxon>
        <taxon>Embryophyta</taxon>
        <taxon>Tracheophyta</taxon>
        <taxon>Spermatophyta</taxon>
        <taxon>Magnoliopsida</taxon>
        <taxon>eudicotyledons</taxon>
        <taxon>Gunneridae</taxon>
        <taxon>Pentapetalae</taxon>
        <taxon>rosids</taxon>
        <taxon>fabids</taxon>
        <taxon>Rosales</taxon>
        <taxon>Rosaceae</taxon>
        <taxon>Rosoideae</taxon>
        <taxon>Rosoideae incertae sedis</taxon>
        <taxon>Rubus</taxon>
    </lineage>
</organism>
<proteinExistence type="predicted"/>
<dbReference type="InterPro" id="IPR022742">
    <property type="entry name" value="Hydrolase_4"/>
</dbReference>